<comment type="caution">
    <text evidence="4">The sequence shown here is derived from an EMBL/GenBank/DDBJ whole genome shotgun (WGS) entry which is preliminary data.</text>
</comment>
<reference evidence="4" key="2">
    <citation type="submission" date="2020-09" db="EMBL/GenBank/DDBJ databases">
        <authorList>
            <person name="Sun Q."/>
            <person name="Ohkuma M."/>
        </authorList>
    </citation>
    <scope>NUCLEOTIDE SEQUENCE</scope>
    <source>
        <strain evidence="4">JCM 18487</strain>
    </source>
</reference>
<reference evidence="4" key="1">
    <citation type="journal article" date="2014" name="Int. J. Syst. Evol. Microbiol.">
        <title>Complete genome sequence of Corynebacterium casei LMG S-19264T (=DSM 44701T), isolated from a smear-ripened cheese.</title>
        <authorList>
            <consortium name="US DOE Joint Genome Institute (JGI-PGF)"/>
            <person name="Walter F."/>
            <person name="Albersmeier A."/>
            <person name="Kalinowski J."/>
            <person name="Ruckert C."/>
        </authorList>
    </citation>
    <scope>NUCLEOTIDE SEQUENCE</scope>
    <source>
        <strain evidence="4">JCM 18487</strain>
    </source>
</reference>
<dbReference type="Proteomes" id="UP000637695">
    <property type="component" value="Unassembled WGS sequence"/>
</dbReference>
<keyword evidence="5" id="KW-1185">Reference proteome</keyword>
<dbReference type="AlphaFoldDB" id="A0A917K7C4"/>
<gene>
    <name evidence="4" type="ORF">GCM10010885_08700</name>
</gene>
<dbReference type="InterPro" id="IPR013830">
    <property type="entry name" value="SGNH_hydro"/>
</dbReference>
<dbReference type="PANTHER" id="PTHR30383">
    <property type="entry name" value="THIOESTERASE 1/PROTEASE 1/LYSOPHOSPHOLIPASE L1"/>
    <property type="match status" value="1"/>
</dbReference>
<dbReference type="Gene3D" id="3.40.50.1110">
    <property type="entry name" value="SGNH hydrolase"/>
    <property type="match status" value="1"/>
</dbReference>
<feature type="chain" id="PRO_5037938767" description="SGNH hydrolase-type esterase domain-containing protein" evidence="2">
    <location>
        <begin position="27"/>
        <end position="336"/>
    </location>
</feature>
<feature type="signal peptide" evidence="2">
    <location>
        <begin position="1"/>
        <end position="26"/>
    </location>
</feature>
<evidence type="ECO:0000259" key="3">
    <source>
        <dbReference type="Pfam" id="PF13472"/>
    </source>
</evidence>
<dbReference type="SUPFAM" id="SSF52266">
    <property type="entry name" value="SGNH hydrolase"/>
    <property type="match status" value="1"/>
</dbReference>
<proteinExistence type="predicted"/>
<feature type="domain" description="SGNH hydrolase-type esterase" evidence="3">
    <location>
        <begin position="58"/>
        <end position="235"/>
    </location>
</feature>
<organism evidence="4 5">
    <name type="scientific">Alicyclobacillus cellulosilyticus</name>
    <dbReference type="NCBI Taxonomy" id="1003997"/>
    <lineage>
        <taxon>Bacteria</taxon>
        <taxon>Bacillati</taxon>
        <taxon>Bacillota</taxon>
        <taxon>Bacilli</taxon>
        <taxon>Bacillales</taxon>
        <taxon>Alicyclobacillaceae</taxon>
        <taxon>Alicyclobacillus</taxon>
    </lineage>
</organism>
<feature type="compositionally biased region" description="Gly residues" evidence="1">
    <location>
        <begin position="265"/>
        <end position="291"/>
    </location>
</feature>
<evidence type="ECO:0000256" key="1">
    <source>
        <dbReference type="SAM" id="MobiDB-lite"/>
    </source>
</evidence>
<dbReference type="EMBL" id="BMOY01000009">
    <property type="protein sequence ID" value="GGJ01751.1"/>
    <property type="molecule type" value="Genomic_DNA"/>
</dbReference>
<name>A0A917K7C4_9BACL</name>
<dbReference type="InterPro" id="IPR036514">
    <property type="entry name" value="SGNH_hydro_sf"/>
</dbReference>
<evidence type="ECO:0000313" key="5">
    <source>
        <dbReference type="Proteomes" id="UP000637695"/>
    </source>
</evidence>
<dbReference type="CDD" id="cd00229">
    <property type="entry name" value="SGNH_hydrolase"/>
    <property type="match status" value="1"/>
</dbReference>
<keyword evidence="2" id="KW-0732">Signal</keyword>
<feature type="compositionally biased region" description="Pro residues" evidence="1">
    <location>
        <begin position="296"/>
        <end position="306"/>
    </location>
</feature>
<protein>
    <recommendedName>
        <fullName evidence="3">SGNH hydrolase-type esterase domain-containing protein</fullName>
    </recommendedName>
</protein>
<sequence>MGLRRRIAWVAGAMGLAAAVCTARLAWEAWTSRPPAPGSSLRFARVTYHTRTERVMTIGGSVAHGWKDSEHLGFLRRAFIELTNHTPTAYQYIDRTIIGANGTQLDTMYKGKYETWLNTDKPQIVVIAWGLLNDARPKTPMDQFLLHLRNEVNEALAHHAVVFIVTPPVTRASYTQYPTAQQAYVDAEVKFVQDLNDPNVYVFDVFDQMKDYLTRTHQTYEPYMGDGWHPNTAGHVLAGRILYQNLIQTFGTQPIVFQTPQTGGQAPGTPGGTPAGATGGNTAGTQGGTGAGTPCTPAPAGTPAPSAPAAGGTTPAGVPGARAAGQGGSPSRRVMP</sequence>
<dbReference type="Pfam" id="PF13472">
    <property type="entry name" value="Lipase_GDSL_2"/>
    <property type="match status" value="1"/>
</dbReference>
<evidence type="ECO:0000256" key="2">
    <source>
        <dbReference type="SAM" id="SignalP"/>
    </source>
</evidence>
<feature type="compositionally biased region" description="Low complexity" evidence="1">
    <location>
        <begin position="307"/>
        <end position="324"/>
    </location>
</feature>
<accession>A0A917K7C4</accession>
<feature type="region of interest" description="Disordered" evidence="1">
    <location>
        <begin position="257"/>
        <end position="336"/>
    </location>
</feature>
<evidence type="ECO:0000313" key="4">
    <source>
        <dbReference type="EMBL" id="GGJ01751.1"/>
    </source>
</evidence>
<dbReference type="InterPro" id="IPR051532">
    <property type="entry name" value="Ester_Hydrolysis_Enzymes"/>
</dbReference>